<protein>
    <submittedName>
        <fullName evidence="2">Uncharacterized protein</fullName>
    </submittedName>
</protein>
<evidence type="ECO:0000313" key="3">
    <source>
        <dbReference type="Proteomes" id="UP001174909"/>
    </source>
</evidence>
<keyword evidence="1" id="KW-1133">Transmembrane helix</keyword>
<dbReference type="Proteomes" id="UP001174909">
    <property type="component" value="Unassembled WGS sequence"/>
</dbReference>
<proteinExistence type="predicted"/>
<keyword evidence="3" id="KW-1185">Reference proteome</keyword>
<evidence type="ECO:0000313" key="2">
    <source>
        <dbReference type="EMBL" id="CAI8009492.1"/>
    </source>
</evidence>
<comment type="caution">
    <text evidence="2">The sequence shown here is derived from an EMBL/GenBank/DDBJ whole genome shotgun (WGS) entry which is preliminary data.</text>
</comment>
<keyword evidence="1" id="KW-0472">Membrane</keyword>
<dbReference type="AlphaFoldDB" id="A0AA35WDL9"/>
<dbReference type="EMBL" id="CASHTH010000964">
    <property type="protein sequence ID" value="CAI8009492.1"/>
    <property type="molecule type" value="Genomic_DNA"/>
</dbReference>
<feature type="transmembrane region" description="Helical" evidence="1">
    <location>
        <begin position="24"/>
        <end position="47"/>
    </location>
</feature>
<feature type="non-terminal residue" evidence="2">
    <location>
        <position position="93"/>
    </location>
</feature>
<organism evidence="2 3">
    <name type="scientific">Geodia barretti</name>
    <name type="common">Barrett's horny sponge</name>
    <dbReference type="NCBI Taxonomy" id="519541"/>
    <lineage>
        <taxon>Eukaryota</taxon>
        <taxon>Metazoa</taxon>
        <taxon>Porifera</taxon>
        <taxon>Demospongiae</taxon>
        <taxon>Heteroscleromorpha</taxon>
        <taxon>Tetractinellida</taxon>
        <taxon>Astrophorina</taxon>
        <taxon>Geodiidae</taxon>
        <taxon>Geodia</taxon>
    </lineage>
</organism>
<accession>A0AA35WDL9</accession>
<gene>
    <name evidence="2" type="ORF">GBAR_LOCUS6357</name>
</gene>
<evidence type="ECO:0000256" key="1">
    <source>
        <dbReference type="SAM" id="Phobius"/>
    </source>
</evidence>
<reference evidence="2" key="1">
    <citation type="submission" date="2023-03" db="EMBL/GenBank/DDBJ databases">
        <authorList>
            <person name="Steffen K."/>
            <person name="Cardenas P."/>
        </authorList>
    </citation>
    <scope>NUCLEOTIDE SEQUENCE</scope>
</reference>
<sequence length="93" mass="10421">PQSERCTGDDNGGDGATAGQVSGILLGGIIAGLFTTLIIIILFFLCWKYRKQSYKSQSEFNELVNEPGRKLIMQEKVSHDDLYLQNNNYYRAS</sequence>
<name>A0AA35WDL9_GEOBA</name>
<keyword evidence="1" id="KW-0812">Transmembrane</keyword>